<dbReference type="GO" id="GO:0005886">
    <property type="term" value="C:plasma membrane"/>
    <property type="evidence" value="ECO:0007669"/>
    <property type="project" value="UniProtKB-SubCell"/>
</dbReference>
<dbReference type="SUPFAM" id="SSF103473">
    <property type="entry name" value="MFS general substrate transporter"/>
    <property type="match status" value="1"/>
</dbReference>
<organism evidence="12 13">
    <name type="scientific">Budvicia aquatica</name>
    <dbReference type="NCBI Taxonomy" id="82979"/>
    <lineage>
        <taxon>Bacteria</taxon>
        <taxon>Pseudomonadati</taxon>
        <taxon>Pseudomonadota</taxon>
        <taxon>Gammaproteobacteria</taxon>
        <taxon>Enterobacterales</taxon>
        <taxon>Budviciaceae</taxon>
        <taxon>Budvicia</taxon>
    </lineage>
</organism>
<evidence type="ECO:0000256" key="10">
    <source>
        <dbReference type="SAM" id="Phobius"/>
    </source>
</evidence>
<proteinExistence type="inferred from homology"/>
<feature type="domain" description="Major facilitator superfamily (MFS) profile" evidence="11">
    <location>
        <begin position="11"/>
        <end position="392"/>
    </location>
</feature>
<dbReference type="CDD" id="cd17471">
    <property type="entry name" value="MFS_Set"/>
    <property type="match status" value="1"/>
</dbReference>
<dbReference type="InterPro" id="IPR004750">
    <property type="entry name" value="Sugar_efflux"/>
</dbReference>
<feature type="transmembrane region" description="Helical" evidence="10">
    <location>
        <begin position="150"/>
        <end position="169"/>
    </location>
</feature>
<dbReference type="InterPro" id="IPR036259">
    <property type="entry name" value="MFS_trans_sf"/>
</dbReference>
<keyword evidence="8 10" id="KW-1133">Transmembrane helix</keyword>
<name>A0A2C6DPC8_9GAMM</name>
<feature type="transmembrane region" description="Helical" evidence="10">
    <location>
        <begin position="106"/>
        <end position="129"/>
    </location>
</feature>
<dbReference type="FunFam" id="1.20.1250.20:FF:000151">
    <property type="entry name" value="Sugar efflux transporter SetB"/>
    <property type="match status" value="1"/>
</dbReference>
<feature type="transmembrane region" description="Helical" evidence="10">
    <location>
        <begin position="175"/>
        <end position="193"/>
    </location>
</feature>
<feature type="transmembrane region" description="Helical" evidence="10">
    <location>
        <begin position="368"/>
        <end position="387"/>
    </location>
</feature>
<dbReference type="Proteomes" id="UP000224974">
    <property type="component" value="Unassembled WGS sequence"/>
</dbReference>
<dbReference type="InterPro" id="IPR011701">
    <property type="entry name" value="MFS"/>
</dbReference>
<keyword evidence="4" id="KW-1003">Cell membrane</keyword>
<dbReference type="RefSeq" id="WP_029092760.1">
    <property type="nucleotide sequence ID" value="NZ_PDDX01000001.1"/>
</dbReference>
<evidence type="ECO:0000256" key="5">
    <source>
        <dbReference type="ARBA" id="ARBA00022519"/>
    </source>
</evidence>
<gene>
    <name evidence="12" type="ORF">CRN84_14995</name>
</gene>
<evidence type="ECO:0000256" key="8">
    <source>
        <dbReference type="ARBA" id="ARBA00022989"/>
    </source>
</evidence>
<evidence type="ECO:0000256" key="4">
    <source>
        <dbReference type="ARBA" id="ARBA00022475"/>
    </source>
</evidence>
<dbReference type="Gene3D" id="1.20.1250.20">
    <property type="entry name" value="MFS general substrate transporter like domains"/>
    <property type="match status" value="2"/>
</dbReference>
<protein>
    <submittedName>
        <fullName evidence="12">Sugar efflux transporter</fullName>
    </submittedName>
</protein>
<dbReference type="Pfam" id="PF07690">
    <property type="entry name" value="MFS_1"/>
    <property type="match status" value="1"/>
</dbReference>
<evidence type="ECO:0000256" key="1">
    <source>
        <dbReference type="ARBA" id="ARBA00004429"/>
    </source>
</evidence>
<reference evidence="13" key="1">
    <citation type="submission" date="2017-09" db="EMBL/GenBank/DDBJ databases">
        <title>FDA dAtabase for Regulatory Grade micrObial Sequences (FDA-ARGOS): Supporting development and validation of Infectious Disease Dx tests.</title>
        <authorList>
            <person name="Minogue T."/>
            <person name="Wolcott M."/>
            <person name="Wasieloski L."/>
            <person name="Aguilar W."/>
            <person name="Moore D."/>
            <person name="Tallon L."/>
            <person name="Sadzewicz L."/>
            <person name="Ott S."/>
            <person name="Zhao X."/>
            <person name="Nagaraj S."/>
            <person name="Vavikolanu K."/>
            <person name="Aluvathingal J."/>
            <person name="Nadendla S."/>
            <person name="Sichtig H."/>
        </authorList>
    </citation>
    <scope>NUCLEOTIDE SEQUENCE [LARGE SCALE GENOMIC DNA]</scope>
    <source>
        <strain evidence="13">FDAARGOS_387</strain>
    </source>
</reference>
<evidence type="ECO:0000256" key="9">
    <source>
        <dbReference type="ARBA" id="ARBA00023136"/>
    </source>
</evidence>
<evidence type="ECO:0000259" key="11">
    <source>
        <dbReference type="PROSITE" id="PS50850"/>
    </source>
</evidence>
<evidence type="ECO:0000256" key="6">
    <source>
        <dbReference type="ARBA" id="ARBA00022597"/>
    </source>
</evidence>
<dbReference type="PANTHER" id="PTHR23535">
    <property type="entry name" value="SUGAR EFFLUX TRANSPORTER A-RELATED"/>
    <property type="match status" value="1"/>
</dbReference>
<evidence type="ECO:0000256" key="7">
    <source>
        <dbReference type="ARBA" id="ARBA00022692"/>
    </source>
</evidence>
<dbReference type="PROSITE" id="PS50850">
    <property type="entry name" value="MFS"/>
    <property type="match status" value="1"/>
</dbReference>
<feature type="transmembrane region" description="Helical" evidence="10">
    <location>
        <begin position="50"/>
        <end position="71"/>
    </location>
</feature>
<dbReference type="InterPro" id="IPR020846">
    <property type="entry name" value="MFS_dom"/>
</dbReference>
<keyword evidence="7 10" id="KW-0812">Transmembrane</keyword>
<feature type="transmembrane region" description="Helical" evidence="10">
    <location>
        <begin position="83"/>
        <end position="100"/>
    </location>
</feature>
<keyword evidence="9 10" id="KW-0472">Membrane</keyword>
<evidence type="ECO:0000256" key="3">
    <source>
        <dbReference type="ARBA" id="ARBA00022448"/>
    </source>
</evidence>
<dbReference type="FunFam" id="1.20.1250.20:FF:000125">
    <property type="entry name" value="Sugar efflux transporter SetB"/>
    <property type="match status" value="1"/>
</dbReference>
<comment type="subcellular location">
    <subcellularLocation>
        <location evidence="1">Cell inner membrane</location>
        <topology evidence="1">Multi-pass membrane protein</topology>
    </subcellularLocation>
</comment>
<dbReference type="STRING" id="1111728.GCA_000427805_00105"/>
<accession>A0A2C6DPC8</accession>
<dbReference type="NCBIfam" id="TIGR00899">
    <property type="entry name" value="2A0120"/>
    <property type="match status" value="1"/>
</dbReference>
<feature type="transmembrane region" description="Helical" evidence="10">
    <location>
        <begin position="312"/>
        <end position="329"/>
    </location>
</feature>
<evidence type="ECO:0000313" key="12">
    <source>
        <dbReference type="EMBL" id="PHI30553.1"/>
    </source>
</evidence>
<dbReference type="GO" id="GO:1904659">
    <property type="term" value="P:D-glucose transmembrane transport"/>
    <property type="evidence" value="ECO:0007669"/>
    <property type="project" value="TreeGrafter"/>
</dbReference>
<dbReference type="GO" id="GO:0036448">
    <property type="term" value="P:cellular response to glucose-phosphate stress"/>
    <property type="evidence" value="ECO:0007669"/>
    <property type="project" value="TreeGrafter"/>
</dbReference>
<sequence>MHMIPASLKKMADVTALAFLLVAFLTGIASALQTPTLSLFLTTEVQTRPLMVGLFYTGSAVIGIVISQLIASYSDRSGDRKTLIIQCCLIGAAGCVLYAFNRNYFILLTIGVVLSTFGSTATPQLFALAREHADKTGREAVMFTSVLRTQISLAWVIGPPLAFALALGYGFKTMYIAAATTFVLCAAVVWYALPSMQKTTVSEAASVESPRQNRLDTLLLFIACSLMWTCNGMYIINMPLYLIQELQLSKNLVGIMMGAAAGLEIPVMLIAGYYAKRFGKQPLMALAIISGLVFYIGLMVFTQVWLLLALQLLNAIFIGILASIGMLYFQDLMPRQAGSATTLFTNTIRVGWIIGGSMAGAVAEIWQYHAVFYIAALMCLVAVLCMLKIKPA</sequence>
<dbReference type="GO" id="GO:0005351">
    <property type="term" value="F:carbohydrate:proton symporter activity"/>
    <property type="evidence" value="ECO:0007669"/>
    <property type="project" value="InterPro"/>
</dbReference>
<dbReference type="AlphaFoldDB" id="A0A2C6DPC8"/>
<dbReference type="OrthoDB" id="7337792at2"/>
<comment type="caution">
    <text evidence="12">The sequence shown here is derived from an EMBL/GenBank/DDBJ whole genome shotgun (WGS) entry which is preliminary data.</text>
</comment>
<keyword evidence="6" id="KW-0762">Sugar transport</keyword>
<keyword evidence="5" id="KW-0997">Cell inner membrane</keyword>
<dbReference type="PANTHER" id="PTHR23535:SF2">
    <property type="entry name" value="SUGAR EFFLUX TRANSPORTER A-RELATED"/>
    <property type="match status" value="1"/>
</dbReference>
<dbReference type="GO" id="GO:0015767">
    <property type="term" value="P:lactose transport"/>
    <property type="evidence" value="ECO:0007669"/>
    <property type="project" value="TreeGrafter"/>
</dbReference>
<comment type="similarity">
    <text evidence="2">Belongs to the major facilitator superfamily. Set transporter family.</text>
</comment>
<keyword evidence="13" id="KW-1185">Reference proteome</keyword>
<feature type="transmembrane region" description="Helical" evidence="10">
    <location>
        <begin position="283"/>
        <end position="306"/>
    </location>
</feature>
<feature type="transmembrane region" description="Helical" evidence="10">
    <location>
        <begin position="252"/>
        <end position="271"/>
    </location>
</feature>
<dbReference type="EMBL" id="PDDX01000001">
    <property type="protein sequence ID" value="PHI30553.1"/>
    <property type="molecule type" value="Genomic_DNA"/>
</dbReference>
<feature type="transmembrane region" description="Helical" evidence="10">
    <location>
        <begin position="218"/>
        <end position="240"/>
    </location>
</feature>
<evidence type="ECO:0000313" key="13">
    <source>
        <dbReference type="Proteomes" id="UP000224974"/>
    </source>
</evidence>
<keyword evidence="3" id="KW-0813">Transport</keyword>
<evidence type="ECO:0000256" key="2">
    <source>
        <dbReference type="ARBA" id="ARBA00006523"/>
    </source>
</evidence>